<reference evidence="1" key="1">
    <citation type="journal article" date="2020" name="Stud. Mycol.">
        <title>101 Dothideomycetes genomes: a test case for predicting lifestyles and emergence of pathogens.</title>
        <authorList>
            <person name="Haridas S."/>
            <person name="Albert R."/>
            <person name="Binder M."/>
            <person name="Bloem J."/>
            <person name="Labutti K."/>
            <person name="Salamov A."/>
            <person name="Andreopoulos B."/>
            <person name="Baker S."/>
            <person name="Barry K."/>
            <person name="Bills G."/>
            <person name="Bluhm B."/>
            <person name="Cannon C."/>
            <person name="Castanera R."/>
            <person name="Culley D."/>
            <person name="Daum C."/>
            <person name="Ezra D."/>
            <person name="Gonzalez J."/>
            <person name="Henrissat B."/>
            <person name="Kuo A."/>
            <person name="Liang C."/>
            <person name="Lipzen A."/>
            <person name="Lutzoni F."/>
            <person name="Magnuson J."/>
            <person name="Mondo S."/>
            <person name="Nolan M."/>
            <person name="Ohm R."/>
            <person name="Pangilinan J."/>
            <person name="Park H.-J."/>
            <person name="Ramirez L."/>
            <person name="Alfaro M."/>
            <person name="Sun H."/>
            <person name="Tritt A."/>
            <person name="Yoshinaga Y."/>
            <person name="Zwiers L.-H."/>
            <person name="Turgeon B."/>
            <person name="Goodwin S."/>
            <person name="Spatafora J."/>
            <person name="Crous P."/>
            <person name="Grigoriev I."/>
        </authorList>
    </citation>
    <scope>NUCLEOTIDE SEQUENCE</scope>
    <source>
        <strain evidence="1">CBS 260.36</strain>
    </source>
</reference>
<comment type="caution">
    <text evidence="1">The sequence shown here is derived from an EMBL/GenBank/DDBJ whole genome shotgun (WGS) entry which is preliminary data.</text>
</comment>
<protein>
    <submittedName>
        <fullName evidence="1">Uncharacterized protein</fullName>
    </submittedName>
</protein>
<proteinExistence type="predicted"/>
<dbReference type="Proteomes" id="UP000799439">
    <property type="component" value="Unassembled WGS sequence"/>
</dbReference>
<evidence type="ECO:0000313" key="2">
    <source>
        <dbReference type="Proteomes" id="UP000799439"/>
    </source>
</evidence>
<evidence type="ECO:0000313" key="1">
    <source>
        <dbReference type="EMBL" id="KAF2151867.1"/>
    </source>
</evidence>
<sequence length="56" mass="5884">MVISIQPSASHISILGWSEPSLVGQGGLSGLACMGALLCSDHDPARQLSWRCTDVM</sequence>
<keyword evidence="2" id="KW-1185">Reference proteome</keyword>
<organism evidence="1 2">
    <name type="scientific">Myriangium duriaei CBS 260.36</name>
    <dbReference type="NCBI Taxonomy" id="1168546"/>
    <lineage>
        <taxon>Eukaryota</taxon>
        <taxon>Fungi</taxon>
        <taxon>Dikarya</taxon>
        <taxon>Ascomycota</taxon>
        <taxon>Pezizomycotina</taxon>
        <taxon>Dothideomycetes</taxon>
        <taxon>Dothideomycetidae</taxon>
        <taxon>Myriangiales</taxon>
        <taxon>Myriangiaceae</taxon>
        <taxon>Myriangium</taxon>
    </lineage>
</organism>
<accession>A0A9P4IXS9</accession>
<gene>
    <name evidence="1" type="ORF">K461DRAFT_279381</name>
</gene>
<dbReference type="EMBL" id="ML996087">
    <property type="protein sequence ID" value="KAF2151867.1"/>
    <property type="molecule type" value="Genomic_DNA"/>
</dbReference>
<name>A0A9P4IXS9_9PEZI</name>
<dbReference type="AlphaFoldDB" id="A0A9P4IXS9"/>